<organism evidence="1">
    <name type="scientific">Ananas comosus var. bracteatus</name>
    <name type="common">red pineapple</name>
    <dbReference type="NCBI Taxonomy" id="296719"/>
    <lineage>
        <taxon>Eukaryota</taxon>
        <taxon>Viridiplantae</taxon>
        <taxon>Streptophyta</taxon>
        <taxon>Embryophyta</taxon>
        <taxon>Tracheophyta</taxon>
        <taxon>Spermatophyta</taxon>
        <taxon>Magnoliopsida</taxon>
        <taxon>Liliopsida</taxon>
        <taxon>Poales</taxon>
        <taxon>Bromeliaceae</taxon>
        <taxon>Bromelioideae</taxon>
        <taxon>Ananas</taxon>
    </lineage>
</organism>
<dbReference type="PANTHER" id="PTHR46086">
    <property type="entry name" value="ALPHA/BETA-HYDROLASES SUPERFAMILY PROTEIN"/>
    <property type="match status" value="1"/>
</dbReference>
<dbReference type="InterPro" id="IPR044819">
    <property type="entry name" value="OBL-like"/>
</dbReference>
<dbReference type="PANTHER" id="PTHR46086:SF17">
    <property type="entry name" value="ALPHA_BETA-HYDROLASES SUPERFAMILY PROTEIN"/>
    <property type="match status" value="1"/>
</dbReference>
<dbReference type="EMBL" id="LR862145">
    <property type="protein sequence ID" value="CAD1825896.1"/>
    <property type="molecule type" value="Genomic_DNA"/>
</dbReference>
<dbReference type="AlphaFoldDB" id="A0A6V7P5I9"/>
<proteinExistence type="predicted"/>
<reference evidence="1" key="1">
    <citation type="submission" date="2020-07" db="EMBL/GenBank/DDBJ databases">
        <authorList>
            <person name="Lin J."/>
        </authorList>
    </citation>
    <scope>NUCLEOTIDE SEQUENCE</scope>
</reference>
<gene>
    <name evidence="1" type="ORF">CB5_LOCUS9107</name>
</gene>
<protein>
    <submittedName>
        <fullName evidence="1">Uncharacterized protein</fullName>
    </submittedName>
</protein>
<accession>A0A6V7P5I9</accession>
<dbReference type="GO" id="GO:0004806">
    <property type="term" value="F:triacylglycerol lipase activity"/>
    <property type="evidence" value="ECO:0007669"/>
    <property type="project" value="InterPro"/>
</dbReference>
<dbReference type="GO" id="GO:0006629">
    <property type="term" value="P:lipid metabolic process"/>
    <property type="evidence" value="ECO:0007669"/>
    <property type="project" value="InterPro"/>
</dbReference>
<evidence type="ECO:0000313" key="1">
    <source>
        <dbReference type="EMBL" id="CAD1825896.1"/>
    </source>
</evidence>
<sequence>MVSRSPNNHYVIYRHEKIGLLHILSLLAFRRSFANYNFVECSGKKHVDLKNVQVDMHTARTLLVQKFFSVISKQLMIFGRVIELLLNLISINGGIISLMWKALTGSIKIPNSKAANYRSIIALIDDRLKFLQKRILDQQFLTNRAPRRPLI</sequence>
<name>A0A6V7P5I9_ANACO</name>